<gene>
    <name evidence="1" type="ORF">FCULG_00010600</name>
</gene>
<evidence type="ECO:0000313" key="2">
    <source>
        <dbReference type="Proteomes" id="UP000241587"/>
    </source>
</evidence>
<accession>A0A2T4GCL6</accession>
<dbReference type="EMBL" id="PVEM01000028">
    <property type="protein sequence ID" value="PTD01328.1"/>
    <property type="molecule type" value="Genomic_DNA"/>
</dbReference>
<dbReference type="AlphaFoldDB" id="A0A2T4GCL6"/>
<organism evidence="1 2">
    <name type="scientific">Fusarium culmorum</name>
    <dbReference type="NCBI Taxonomy" id="5516"/>
    <lineage>
        <taxon>Eukaryota</taxon>
        <taxon>Fungi</taxon>
        <taxon>Dikarya</taxon>
        <taxon>Ascomycota</taxon>
        <taxon>Pezizomycotina</taxon>
        <taxon>Sordariomycetes</taxon>
        <taxon>Hypocreomycetidae</taxon>
        <taxon>Hypocreales</taxon>
        <taxon>Nectriaceae</taxon>
        <taxon>Fusarium</taxon>
    </lineage>
</organism>
<reference evidence="1 2" key="1">
    <citation type="submission" date="2018-02" db="EMBL/GenBank/DDBJ databases">
        <title>Fusarium culmorum secondary metabolites in fungal-bacterial-plant interactions.</title>
        <authorList>
            <person name="Schmidt R."/>
        </authorList>
    </citation>
    <scope>NUCLEOTIDE SEQUENCE [LARGE SCALE GENOMIC DNA]</scope>
    <source>
        <strain evidence="1 2">PV</strain>
    </source>
</reference>
<dbReference type="OrthoDB" id="5095531at2759"/>
<evidence type="ECO:0000313" key="1">
    <source>
        <dbReference type="EMBL" id="PTD01328.1"/>
    </source>
</evidence>
<dbReference type="Proteomes" id="UP000241587">
    <property type="component" value="Unassembled WGS sequence"/>
</dbReference>
<proteinExistence type="predicted"/>
<comment type="caution">
    <text evidence="1">The sequence shown here is derived from an EMBL/GenBank/DDBJ whole genome shotgun (WGS) entry which is preliminary data.</text>
</comment>
<keyword evidence="2" id="KW-1185">Reference proteome</keyword>
<dbReference type="OMA" id="MCCLNDI"/>
<name>A0A2T4GCL6_FUSCU</name>
<sequence length="686" mass="77769">MPPRPAAIQEARPTVRLKNQDGTYKETQELIDFEASGGKPDDLLDDERWLRSNKWIRAQDPRWSSLPGRGFSTNSTKMKDRVIWNPEPSPYMYPFIPSSARTPESDHLVFYLVARACKMEGGEIGDISRRFRQDLGMSTSEDTTANSDIRGLYVGISASECLPVVLFKGSNCNGTSKNTVGRDDFSLGVDWDGNIQYLKSAIENNITGLEKQRFLQIMKRENRLLEAGLNPTGVAKTLPSNESGKRKPRACRPIHNGPAYDTLHFKLRWPPMAALEFPSEMIDAMEAFFEAFAKSRADIVAPPLAQFILYFPHMLRYVEVKHLTQFIHPARFAASHYSKDGKDDQNIKIDFDSIDINKMRLWYSQVISRYPQVWKGYRFSLIPASMPGTPMVFPHDCSNAEHPSTDLFKMCCLNDIRTLGLPSYHHNSHFDDEDGSFRYIAGPRWLFSQHITSRHSLHGSLEGDHWRPQPDTKFMALTGQARKIDSLCPDVSWNYYTDNKAIARIFGQNFGDGPDRAANPPRILGSTLSAAAKTRIETMMASATALSRGWDTMSIYLQRNEPTIAEIRRSLFQIHPFIVSVEEIHASRTNGQGNLEEVLRLAYRAVGLDPQLALTRHENKWTSQNNAFSQFGQSIEQAIKDISVLKPLQDGFRFALPSIDVLIKSALIQDQVRIYKEIEALLDEEA</sequence>
<protein>
    <submittedName>
        <fullName evidence="1">Uncharacterized protein</fullName>
    </submittedName>
</protein>